<feature type="compositionally biased region" description="Pro residues" evidence="6">
    <location>
        <begin position="15"/>
        <end position="24"/>
    </location>
</feature>
<feature type="region of interest" description="Disordered" evidence="6">
    <location>
        <begin position="1"/>
        <end position="28"/>
    </location>
</feature>
<dbReference type="EMBL" id="BONH01000020">
    <property type="protein sequence ID" value="GIF99224.1"/>
    <property type="molecule type" value="Genomic_DNA"/>
</dbReference>
<feature type="transmembrane region" description="Helical" evidence="7">
    <location>
        <begin position="73"/>
        <end position="95"/>
    </location>
</feature>
<comment type="subcellular location">
    <subcellularLocation>
        <location evidence="1">Cell membrane</location>
        <topology evidence="1">Multi-pass membrane protein</topology>
    </subcellularLocation>
</comment>
<dbReference type="RefSeq" id="WP_239165557.1">
    <property type="nucleotide sequence ID" value="NZ_BONH01000020.1"/>
</dbReference>
<keyword evidence="2" id="KW-1003">Cell membrane</keyword>
<dbReference type="GO" id="GO:0005886">
    <property type="term" value="C:plasma membrane"/>
    <property type="evidence" value="ECO:0007669"/>
    <property type="project" value="UniProtKB-SubCell"/>
</dbReference>
<protein>
    <submittedName>
        <fullName evidence="8">MFS transporter</fullName>
    </submittedName>
</protein>
<evidence type="ECO:0000256" key="7">
    <source>
        <dbReference type="SAM" id="Phobius"/>
    </source>
</evidence>
<feature type="transmembrane region" description="Helical" evidence="7">
    <location>
        <begin position="283"/>
        <end position="304"/>
    </location>
</feature>
<accession>A0A8J3KES6</accession>
<dbReference type="AlphaFoldDB" id="A0A8J3KES6"/>
<dbReference type="SUPFAM" id="SSF103473">
    <property type="entry name" value="MFS general substrate transporter"/>
    <property type="match status" value="1"/>
</dbReference>
<dbReference type="PANTHER" id="PTHR23513:SF11">
    <property type="entry name" value="STAPHYLOFERRIN A TRANSPORTER"/>
    <property type="match status" value="1"/>
</dbReference>
<evidence type="ECO:0000313" key="9">
    <source>
        <dbReference type="Proteomes" id="UP000659904"/>
    </source>
</evidence>
<dbReference type="PANTHER" id="PTHR23513">
    <property type="entry name" value="INTEGRAL MEMBRANE EFFLUX PROTEIN-RELATED"/>
    <property type="match status" value="1"/>
</dbReference>
<keyword evidence="3 7" id="KW-0812">Transmembrane</keyword>
<gene>
    <name evidence="8" type="ORF">Cci01nite_43180</name>
</gene>
<feature type="transmembrane region" description="Helical" evidence="7">
    <location>
        <begin position="316"/>
        <end position="333"/>
    </location>
</feature>
<evidence type="ECO:0000256" key="1">
    <source>
        <dbReference type="ARBA" id="ARBA00004651"/>
    </source>
</evidence>
<evidence type="ECO:0000256" key="6">
    <source>
        <dbReference type="SAM" id="MobiDB-lite"/>
    </source>
</evidence>
<organism evidence="8 9">
    <name type="scientific">Catellatospora citrea</name>
    <dbReference type="NCBI Taxonomy" id="53366"/>
    <lineage>
        <taxon>Bacteria</taxon>
        <taxon>Bacillati</taxon>
        <taxon>Actinomycetota</taxon>
        <taxon>Actinomycetes</taxon>
        <taxon>Micromonosporales</taxon>
        <taxon>Micromonosporaceae</taxon>
        <taxon>Catellatospora</taxon>
    </lineage>
</organism>
<feature type="transmembrane region" description="Helical" evidence="7">
    <location>
        <begin position="374"/>
        <end position="400"/>
    </location>
</feature>
<dbReference type="GO" id="GO:0022857">
    <property type="term" value="F:transmembrane transporter activity"/>
    <property type="evidence" value="ECO:0007669"/>
    <property type="project" value="InterPro"/>
</dbReference>
<dbReference type="Pfam" id="PF07690">
    <property type="entry name" value="MFS_1"/>
    <property type="match status" value="2"/>
</dbReference>
<evidence type="ECO:0000256" key="3">
    <source>
        <dbReference type="ARBA" id="ARBA00022692"/>
    </source>
</evidence>
<feature type="transmembrane region" description="Helical" evidence="7">
    <location>
        <begin position="406"/>
        <end position="424"/>
    </location>
</feature>
<feature type="transmembrane region" description="Helical" evidence="7">
    <location>
        <begin position="339"/>
        <end position="362"/>
    </location>
</feature>
<evidence type="ECO:0000256" key="4">
    <source>
        <dbReference type="ARBA" id="ARBA00022989"/>
    </source>
</evidence>
<dbReference type="Proteomes" id="UP000659904">
    <property type="component" value="Unassembled WGS sequence"/>
</dbReference>
<name>A0A8J3KES6_9ACTN</name>
<evidence type="ECO:0000256" key="5">
    <source>
        <dbReference type="ARBA" id="ARBA00023136"/>
    </source>
</evidence>
<keyword evidence="4 7" id="KW-1133">Transmembrane helix</keyword>
<feature type="transmembrane region" description="Helical" evidence="7">
    <location>
        <begin position="116"/>
        <end position="140"/>
    </location>
</feature>
<evidence type="ECO:0000313" key="8">
    <source>
        <dbReference type="EMBL" id="GIF99224.1"/>
    </source>
</evidence>
<dbReference type="Gene3D" id="1.20.1250.20">
    <property type="entry name" value="MFS general substrate transporter like domains"/>
    <property type="match status" value="1"/>
</dbReference>
<proteinExistence type="predicted"/>
<keyword evidence="5 7" id="KW-0472">Membrane</keyword>
<sequence length="447" mass="47002">MEDHPVVHHPARTNTPPPNEPPGSQPEQRATFGEVLAIREYRGMLGASVLSWIGDYLAKAAVTTLVYEQTQSAGMAAATFAISFAPWVLLGPMLAAVAERYPYRSVMIISDLARMVLIALVAVPGLPIPVLLGLLFLTALGNPPYEAARSALYPAILTGDRLVVGISLNISAGQAAQIGGYLAGGVLAALNPRMSLLLDAGTFAASALLLTLVVRHRPAVANPSARRNLVRETAEGFRVVFGIPALRAIAVLVFSVTLFAIVPEGLAAVWAHHLAPGEDSGRGFAQGMIMLANPAGYVLGGIVVGRFMAPHVRRSLIRPLALLTPIMLVPALLNPSLTAVCLMAAACGFCLAGMLPAINGLFVQALPNVYRARAFGVMQGGVQIMQGGAVLITGMLASHWPLHQVIGLWSVAGVVLVLVALSAWPPHERFTAAIERARRLNEAPVAG</sequence>
<feature type="transmembrane region" description="Helical" evidence="7">
    <location>
        <begin position="236"/>
        <end position="263"/>
    </location>
</feature>
<keyword evidence="9" id="KW-1185">Reference proteome</keyword>
<dbReference type="InterPro" id="IPR011701">
    <property type="entry name" value="MFS"/>
</dbReference>
<reference evidence="8 9" key="1">
    <citation type="submission" date="2021-01" db="EMBL/GenBank/DDBJ databases">
        <title>Whole genome shotgun sequence of Catellatospora citrea NBRC 14495.</title>
        <authorList>
            <person name="Komaki H."/>
            <person name="Tamura T."/>
        </authorList>
    </citation>
    <scope>NUCLEOTIDE SEQUENCE [LARGE SCALE GENOMIC DNA]</scope>
    <source>
        <strain evidence="8 9">NBRC 14495</strain>
    </source>
</reference>
<feature type="transmembrane region" description="Helical" evidence="7">
    <location>
        <begin position="196"/>
        <end position="215"/>
    </location>
</feature>
<evidence type="ECO:0000256" key="2">
    <source>
        <dbReference type="ARBA" id="ARBA00022475"/>
    </source>
</evidence>
<comment type="caution">
    <text evidence="8">The sequence shown here is derived from an EMBL/GenBank/DDBJ whole genome shotgun (WGS) entry which is preliminary data.</text>
</comment>
<dbReference type="CDD" id="cd06173">
    <property type="entry name" value="MFS_MefA_like"/>
    <property type="match status" value="1"/>
</dbReference>
<dbReference type="InterPro" id="IPR036259">
    <property type="entry name" value="MFS_trans_sf"/>
</dbReference>